<dbReference type="SUPFAM" id="SSF50985">
    <property type="entry name" value="RCC1/BLIP-II"/>
    <property type="match status" value="1"/>
</dbReference>
<dbReference type="RefSeq" id="WP_070731156.1">
    <property type="nucleotide sequence ID" value="NZ_MDZB01000175.1"/>
</dbReference>
<accession>A0A1G1SQI8</accession>
<dbReference type="PROSITE" id="PS50012">
    <property type="entry name" value="RCC1_3"/>
    <property type="match status" value="2"/>
</dbReference>
<dbReference type="Gene3D" id="2.130.10.30">
    <property type="entry name" value="Regulator of chromosome condensation 1/beta-lactamase-inhibitor protein II"/>
    <property type="match status" value="1"/>
</dbReference>
<reference evidence="1 2" key="1">
    <citation type="submission" date="2016-08" db="EMBL/GenBank/DDBJ databases">
        <title>Hymenobacter coccineus sp. nov., Hymenobacter lapidarius sp. nov. and Hymenobacter glacialis sp. nov., isolated from Antarctic soil.</title>
        <authorList>
            <person name="Sedlacek I."/>
            <person name="Kralova S."/>
            <person name="Kyrova K."/>
            <person name="Maslanova I."/>
            <person name="Stankova E."/>
            <person name="Vrbovska V."/>
            <person name="Nemec M."/>
            <person name="Bartak M."/>
            <person name="Svec P."/>
            <person name="Busse H.-J."/>
            <person name="Pantucek R."/>
        </authorList>
    </citation>
    <scope>NUCLEOTIDE SEQUENCE [LARGE SCALE GENOMIC DNA]</scope>
    <source>
        <strain evidence="1 2">CCM 8643</strain>
    </source>
</reference>
<keyword evidence="2" id="KW-1185">Reference proteome</keyword>
<dbReference type="InterPro" id="IPR051553">
    <property type="entry name" value="Ran_GTPase-activating"/>
</dbReference>
<dbReference type="InterPro" id="IPR009091">
    <property type="entry name" value="RCC1/BLIP-II"/>
</dbReference>
<dbReference type="STRING" id="1908237.BEN47_06445"/>
<dbReference type="Proteomes" id="UP000176294">
    <property type="component" value="Unassembled WGS sequence"/>
</dbReference>
<evidence type="ECO:0000313" key="2">
    <source>
        <dbReference type="Proteomes" id="UP000176294"/>
    </source>
</evidence>
<name>A0A1G1SQI8_9BACT</name>
<sequence>MTAADRHTLALRTDGTLWGWGSNSGNQLGDGTSNIRYAPVQIGTATNWQQVVTGSSAHTVGIRTDGTLWVWGRNDEGQLGNGQPYRSSVPLLVTSGSGPLSVRGGRGTAGPLVLVPNPARDMVTLPGLGTNTLLRLLDAQGRLVRTGAGARLPLVSLPLGLYLLQATVPGQPARTARLMVE</sequence>
<dbReference type="Pfam" id="PF13540">
    <property type="entry name" value="RCC1_2"/>
    <property type="match status" value="2"/>
</dbReference>
<organism evidence="1 2">
    <name type="scientific">Hymenobacter lapidarius</name>
    <dbReference type="NCBI Taxonomy" id="1908237"/>
    <lineage>
        <taxon>Bacteria</taxon>
        <taxon>Pseudomonadati</taxon>
        <taxon>Bacteroidota</taxon>
        <taxon>Cytophagia</taxon>
        <taxon>Cytophagales</taxon>
        <taxon>Hymenobacteraceae</taxon>
        <taxon>Hymenobacter</taxon>
    </lineage>
</organism>
<dbReference type="PANTHER" id="PTHR45982">
    <property type="entry name" value="REGULATOR OF CHROMOSOME CONDENSATION"/>
    <property type="match status" value="1"/>
</dbReference>
<dbReference type="InterPro" id="IPR000408">
    <property type="entry name" value="Reg_chr_condens"/>
</dbReference>
<dbReference type="EMBL" id="MDZB01000175">
    <property type="protein sequence ID" value="OGX80886.1"/>
    <property type="molecule type" value="Genomic_DNA"/>
</dbReference>
<dbReference type="AlphaFoldDB" id="A0A1G1SQI8"/>
<comment type="caution">
    <text evidence="1">The sequence shown here is derived from an EMBL/GenBank/DDBJ whole genome shotgun (WGS) entry which is preliminary data.</text>
</comment>
<gene>
    <name evidence="1" type="ORF">BEN47_06445</name>
</gene>
<dbReference type="GO" id="GO:0005737">
    <property type="term" value="C:cytoplasm"/>
    <property type="evidence" value="ECO:0007669"/>
    <property type="project" value="TreeGrafter"/>
</dbReference>
<dbReference type="GO" id="GO:0005085">
    <property type="term" value="F:guanyl-nucleotide exchange factor activity"/>
    <property type="evidence" value="ECO:0007669"/>
    <property type="project" value="TreeGrafter"/>
</dbReference>
<evidence type="ECO:0008006" key="3">
    <source>
        <dbReference type="Google" id="ProtNLM"/>
    </source>
</evidence>
<dbReference type="PANTHER" id="PTHR45982:SF1">
    <property type="entry name" value="REGULATOR OF CHROMOSOME CONDENSATION"/>
    <property type="match status" value="1"/>
</dbReference>
<proteinExistence type="predicted"/>
<protein>
    <recommendedName>
        <fullName evidence="3">Secretion system C-terminal sorting domain-containing protein</fullName>
    </recommendedName>
</protein>
<evidence type="ECO:0000313" key="1">
    <source>
        <dbReference type="EMBL" id="OGX80886.1"/>
    </source>
</evidence>